<evidence type="ECO:0000259" key="2">
    <source>
        <dbReference type="PROSITE" id="PS51819"/>
    </source>
</evidence>
<dbReference type="InterPro" id="IPR029068">
    <property type="entry name" value="Glyas_Bleomycin-R_OHBP_Dase"/>
</dbReference>
<dbReference type="Pfam" id="PF00903">
    <property type="entry name" value="Glyoxalase"/>
    <property type="match status" value="1"/>
</dbReference>
<keyword evidence="4" id="KW-1185">Reference proteome</keyword>
<dbReference type="PANTHER" id="PTHR43048">
    <property type="entry name" value="METHYLMALONYL-COA EPIMERASE"/>
    <property type="match status" value="1"/>
</dbReference>
<organism evidence="3 4">
    <name type="scientific">Neodothiora populina</name>
    <dbReference type="NCBI Taxonomy" id="2781224"/>
    <lineage>
        <taxon>Eukaryota</taxon>
        <taxon>Fungi</taxon>
        <taxon>Dikarya</taxon>
        <taxon>Ascomycota</taxon>
        <taxon>Pezizomycotina</taxon>
        <taxon>Dothideomycetes</taxon>
        <taxon>Dothideomycetidae</taxon>
        <taxon>Dothideales</taxon>
        <taxon>Dothioraceae</taxon>
        <taxon>Neodothiora</taxon>
    </lineage>
</organism>
<name>A0ABR3PAH8_9PEZI</name>
<dbReference type="SUPFAM" id="SSF54593">
    <property type="entry name" value="Glyoxalase/Bleomycin resistance protein/Dihydroxybiphenyl dioxygenase"/>
    <property type="match status" value="1"/>
</dbReference>
<dbReference type="GeneID" id="95980211"/>
<evidence type="ECO:0000313" key="3">
    <source>
        <dbReference type="EMBL" id="KAL1303067.1"/>
    </source>
</evidence>
<dbReference type="PROSITE" id="PS51819">
    <property type="entry name" value="VOC"/>
    <property type="match status" value="1"/>
</dbReference>
<dbReference type="PANTHER" id="PTHR43048:SF6">
    <property type="entry name" value="BLR8189 PROTEIN"/>
    <property type="match status" value="1"/>
</dbReference>
<evidence type="ECO:0000256" key="1">
    <source>
        <dbReference type="ARBA" id="ARBA00022723"/>
    </source>
</evidence>
<dbReference type="InterPro" id="IPR051785">
    <property type="entry name" value="MMCE/EMCE_epimerase"/>
</dbReference>
<dbReference type="PROSITE" id="PS00934">
    <property type="entry name" value="GLYOXALASE_I_1"/>
    <property type="match status" value="1"/>
</dbReference>
<accession>A0ABR3PAH8</accession>
<protein>
    <recommendedName>
        <fullName evidence="2">VOC domain-containing protein</fullName>
    </recommendedName>
</protein>
<proteinExistence type="predicted"/>
<sequence length="169" mass="18733">MSNTTHNRVLNHVAVSVPDIEAAVEFYKSIFGFQLLGNLVHHIKRSETPRAIIFDIYPESLDEVKLAYMATGNGVGFELFEFIKPKTYLPEQSFEYHRGGFFHACVTDAEPEKLAEKVVAAGGRRIGVAVDPTGKGVTTLYTADPWGNAIEILDVSFERMATLAAPEMR</sequence>
<comment type="caution">
    <text evidence="3">The sequence shown here is derived from an EMBL/GenBank/DDBJ whole genome shotgun (WGS) entry which is preliminary data.</text>
</comment>
<evidence type="ECO:0000313" key="4">
    <source>
        <dbReference type="Proteomes" id="UP001562354"/>
    </source>
</evidence>
<reference evidence="3 4" key="1">
    <citation type="submission" date="2024-07" db="EMBL/GenBank/DDBJ databases">
        <title>Draft sequence of the Neodothiora populina.</title>
        <authorList>
            <person name="Drown D.D."/>
            <person name="Schuette U.S."/>
            <person name="Buechlein A.B."/>
            <person name="Rusch D.R."/>
            <person name="Winton L.W."/>
            <person name="Adams G.A."/>
        </authorList>
    </citation>
    <scope>NUCLEOTIDE SEQUENCE [LARGE SCALE GENOMIC DNA]</scope>
    <source>
        <strain evidence="3 4">CPC 39397</strain>
    </source>
</reference>
<dbReference type="EMBL" id="JBFMKM010000010">
    <property type="protein sequence ID" value="KAL1303067.1"/>
    <property type="molecule type" value="Genomic_DNA"/>
</dbReference>
<keyword evidence="1" id="KW-0479">Metal-binding</keyword>
<feature type="domain" description="VOC" evidence="2">
    <location>
        <begin position="9"/>
        <end position="155"/>
    </location>
</feature>
<dbReference type="Gene3D" id="3.10.180.10">
    <property type="entry name" value="2,3-Dihydroxybiphenyl 1,2-Dioxygenase, domain 1"/>
    <property type="match status" value="1"/>
</dbReference>
<dbReference type="InterPro" id="IPR018146">
    <property type="entry name" value="Glyoxalase_1_CS"/>
</dbReference>
<dbReference type="InterPro" id="IPR004360">
    <property type="entry name" value="Glyas_Fos-R_dOase_dom"/>
</dbReference>
<dbReference type="InterPro" id="IPR037523">
    <property type="entry name" value="VOC_core"/>
</dbReference>
<dbReference type="Proteomes" id="UP001562354">
    <property type="component" value="Unassembled WGS sequence"/>
</dbReference>
<gene>
    <name evidence="3" type="ORF">AAFC00_006512</name>
</gene>
<dbReference type="RefSeq" id="XP_069199342.1">
    <property type="nucleotide sequence ID" value="XM_069346477.1"/>
</dbReference>